<evidence type="ECO:0000256" key="4">
    <source>
        <dbReference type="ARBA" id="ARBA00023315"/>
    </source>
</evidence>
<dbReference type="InterPro" id="IPR016181">
    <property type="entry name" value="Acyl_CoA_acyltransferase"/>
</dbReference>
<keyword evidence="4 7" id="KW-0012">Acyltransferase</keyword>
<gene>
    <name evidence="7" type="ORF">ABS361_22610</name>
</gene>
<proteinExistence type="predicted"/>
<organism evidence="7">
    <name type="scientific">Methyloraptor flagellatus</name>
    <dbReference type="NCBI Taxonomy" id="3162530"/>
    <lineage>
        <taxon>Bacteria</taxon>
        <taxon>Pseudomonadati</taxon>
        <taxon>Pseudomonadota</taxon>
        <taxon>Alphaproteobacteria</taxon>
        <taxon>Hyphomicrobiales</taxon>
        <taxon>Ancalomicrobiaceae</taxon>
        <taxon>Methyloraptor</taxon>
    </lineage>
</organism>
<protein>
    <submittedName>
        <fullName evidence="7">GNAT family N-acetyltransferase</fullName>
        <ecNumber evidence="7">2.3.1.-</ecNumber>
    </submittedName>
</protein>
<geneLocation type="plasmid" evidence="7">
    <name>p_s20</name>
</geneLocation>
<dbReference type="AlphaFoldDB" id="A0AAU7XJL3"/>
<dbReference type="InterPro" id="IPR000182">
    <property type="entry name" value="GNAT_dom"/>
</dbReference>
<evidence type="ECO:0000256" key="1">
    <source>
        <dbReference type="ARBA" id="ARBA00022491"/>
    </source>
</evidence>
<keyword evidence="2" id="KW-1277">Toxin-antitoxin system</keyword>
<name>A0AAU7XJL3_9HYPH</name>
<reference evidence="7" key="1">
    <citation type="submission" date="2024-06" db="EMBL/GenBank/DDBJ databases">
        <title>Methylostella associata gen. nov., sp. nov., a novel Ancalomicrobiaceae-affiliated facultatively methylotrophic bacteria that feed on methanotrophs of the genus Methylococcus.</title>
        <authorList>
            <person name="Saltykova V."/>
            <person name="Danilova O.V."/>
            <person name="Oshkin I.Y."/>
            <person name="Belova S.E."/>
            <person name="Pimenov N.V."/>
            <person name="Dedysh S.N."/>
        </authorList>
    </citation>
    <scope>NUCLEOTIDE SEQUENCE</scope>
    <source>
        <strain evidence="7">S20</strain>
        <plasmid evidence="7">p_s20</plasmid>
    </source>
</reference>
<dbReference type="PANTHER" id="PTHR36449:SF1">
    <property type="entry name" value="ACETYLTRANSFERASE"/>
    <property type="match status" value="1"/>
</dbReference>
<accession>A0AAU7XJL3</accession>
<keyword evidence="7" id="KW-0614">Plasmid</keyword>
<dbReference type="Gene3D" id="3.40.630.30">
    <property type="match status" value="1"/>
</dbReference>
<dbReference type="EC" id="2.3.1.-" evidence="7"/>
<dbReference type="PROSITE" id="PS51186">
    <property type="entry name" value="GNAT"/>
    <property type="match status" value="1"/>
</dbReference>
<evidence type="ECO:0000256" key="2">
    <source>
        <dbReference type="ARBA" id="ARBA00022649"/>
    </source>
</evidence>
<evidence type="ECO:0000256" key="3">
    <source>
        <dbReference type="ARBA" id="ARBA00022679"/>
    </source>
</evidence>
<feature type="domain" description="N-acetyltransferase" evidence="6">
    <location>
        <begin position="1"/>
        <end position="147"/>
    </location>
</feature>
<dbReference type="PANTHER" id="PTHR36449">
    <property type="entry name" value="ACETYLTRANSFERASE-RELATED"/>
    <property type="match status" value="1"/>
</dbReference>
<dbReference type="GO" id="GO:0016747">
    <property type="term" value="F:acyltransferase activity, transferring groups other than amino-acyl groups"/>
    <property type="evidence" value="ECO:0007669"/>
    <property type="project" value="InterPro"/>
</dbReference>
<evidence type="ECO:0000256" key="5">
    <source>
        <dbReference type="ARBA" id="ARBA00049880"/>
    </source>
</evidence>
<evidence type="ECO:0000313" key="7">
    <source>
        <dbReference type="EMBL" id="XBY47030.1"/>
    </source>
</evidence>
<comment type="catalytic activity">
    <reaction evidence="5">
        <text>glycyl-tRNA(Gly) + acetyl-CoA = N-acetylglycyl-tRNA(Gly) + CoA + H(+)</text>
        <dbReference type="Rhea" id="RHEA:81867"/>
        <dbReference type="Rhea" id="RHEA-COMP:9683"/>
        <dbReference type="Rhea" id="RHEA-COMP:19766"/>
        <dbReference type="ChEBI" id="CHEBI:15378"/>
        <dbReference type="ChEBI" id="CHEBI:57287"/>
        <dbReference type="ChEBI" id="CHEBI:57288"/>
        <dbReference type="ChEBI" id="CHEBI:78522"/>
        <dbReference type="ChEBI" id="CHEBI:232036"/>
    </reaction>
</comment>
<evidence type="ECO:0000259" key="6">
    <source>
        <dbReference type="PROSITE" id="PS51186"/>
    </source>
</evidence>
<dbReference type="RefSeq" id="WP_407052115.1">
    <property type="nucleotide sequence ID" value="NZ_CP158569.1"/>
</dbReference>
<keyword evidence="3 7" id="KW-0808">Transferase</keyword>
<dbReference type="Pfam" id="PF13508">
    <property type="entry name" value="Acetyltransf_7"/>
    <property type="match status" value="1"/>
</dbReference>
<dbReference type="KEGG" id="mflg:ABS361_22610"/>
<keyword evidence="1" id="KW-0678">Repressor</keyword>
<sequence>MGAFECAAAPLNTFLQKHALQSQAANAAQTYVAAVGDAVAGYYSLTVGQVVYEDAPERLAKGLARHPVPVMILARLAVDRTWTGRGLGAALLKDALLRTAAAADIAGIRAVVVHAKDEPARAFYAHFGFEGFPDEPLHLYLLMKTVKALAAS</sequence>
<dbReference type="EMBL" id="CP158569">
    <property type="protein sequence ID" value="XBY47030.1"/>
    <property type="molecule type" value="Genomic_DNA"/>
</dbReference>
<dbReference type="SUPFAM" id="SSF55729">
    <property type="entry name" value="Acyl-CoA N-acyltransferases (Nat)"/>
    <property type="match status" value="1"/>
</dbReference>